<keyword evidence="2" id="KW-0460">Magnesium</keyword>
<dbReference type="GO" id="GO:0045547">
    <property type="term" value="F:ditrans,polycis-polyprenyl diphosphate synthase [(2E,6E)-farnesyl diphosphate specific] activity"/>
    <property type="evidence" value="ECO:0007669"/>
    <property type="project" value="TreeGrafter"/>
</dbReference>
<feature type="binding site" evidence="2">
    <location>
        <position position="65"/>
    </location>
    <ligand>
        <name>substrate</name>
    </ligand>
</feature>
<comment type="similarity">
    <text evidence="2">Belongs to the UPP synthase family.</text>
</comment>
<keyword evidence="4" id="KW-1185">Reference proteome</keyword>
<dbReference type="PANTHER" id="PTHR10291:SF0">
    <property type="entry name" value="DEHYDRODOLICHYL DIPHOSPHATE SYNTHASE 2"/>
    <property type="match status" value="1"/>
</dbReference>
<feature type="binding site" evidence="2">
    <location>
        <begin position="15"/>
        <end position="18"/>
    </location>
    <ligand>
        <name>substrate</name>
    </ligand>
</feature>
<feature type="binding site" evidence="2">
    <location>
        <position position="31"/>
    </location>
    <ligand>
        <name>substrate</name>
    </ligand>
</feature>
<dbReference type="EC" id="2.5.1.-" evidence="2"/>
<organism evidence="3 4">
    <name type="scientific">Elusimicrobium minutum (strain Pei191)</name>
    <dbReference type="NCBI Taxonomy" id="445932"/>
    <lineage>
        <taxon>Bacteria</taxon>
        <taxon>Pseudomonadati</taxon>
        <taxon>Elusimicrobiota</taxon>
        <taxon>Elusimicrobia</taxon>
        <taxon>Elusimicrobiales</taxon>
        <taxon>Elusimicrobiaceae</taxon>
        <taxon>Elusimicrobium</taxon>
    </lineage>
</organism>
<dbReference type="AlphaFoldDB" id="B2KCL4"/>
<dbReference type="SUPFAM" id="SSF64005">
    <property type="entry name" value="Undecaprenyl diphosphate synthase"/>
    <property type="match status" value="1"/>
</dbReference>
<dbReference type="GO" id="GO:0000287">
    <property type="term" value="F:magnesium ion binding"/>
    <property type="evidence" value="ECO:0007669"/>
    <property type="project" value="UniProtKB-UniRule"/>
</dbReference>
<feature type="binding site" evidence="2">
    <location>
        <position position="27"/>
    </location>
    <ligand>
        <name>substrate</name>
    </ligand>
</feature>
<reference evidence="3 4" key="1">
    <citation type="journal article" date="2009" name="Appl. Environ. Microbiol.">
        <title>Genomic analysis of 'Elusimicrobium minutum,' the first cultivated representative of the phylum 'Elusimicrobia' (formerly termite group 1).</title>
        <authorList>
            <person name="Herlemann D.P.R."/>
            <person name="Geissinger O."/>
            <person name="Ikeda-Ohtsubo W."/>
            <person name="Kunin V."/>
            <person name="Sun H."/>
            <person name="Lapidus A."/>
            <person name="Hugenholtz P."/>
            <person name="Brune A."/>
        </authorList>
    </citation>
    <scope>NUCLEOTIDE SEQUENCE [LARGE SCALE GENOMIC DNA]</scope>
    <source>
        <strain evidence="3 4">Pei191</strain>
    </source>
</reference>
<keyword evidence="2" id="KW-0479">Metal-binding</keyword>
<feature type="binding site" evidence="2">
    <location>
        <position position="19"/>
    </location>
    <ligand>
        <name>substrate</name>
    </ligand>
</feature>
<dbReference type="InterPro" id="IPR018520">
    <property type="entry name" value="UPP_synth-like_CS"/>
</dbReference>
<dbReference type="FunFam" id="3.40.1180.10:FF:000001">
    <property type="entry name" value="(2E,6E)-farnesyl-diphosphate-specific ditrans,polycis-undecaprenyl-diphosphate synthase"/>
    <property type="match status" value="1"/>
</dbReference>
<comment type="cofactor">
    <cofactor evidence="2">
        <name>Mg(2+)</name>
        <dbReference type="ChEBI" id="CHEBI:18420"/>
    </cofactor>
    <text evidence="2">Binds 2 magnesium ions per subunit.</text>
</comment>
<dbReference type="PROSITE" id="PS01066">
    <property type="entry name" value="UPP_SYNTHASE"/>
    <property type="match status" value="1"/>
</dbReference>
<dbReference type="NCBIfam" id="TIGR00055">
    <property type="entry name" value="uppS"/>
    <property type="match status" value="1"/>
</dbReference>
<feature type="binding site" evidence="2">
    <location>
        <position position="63"/>
    </location>
    <ligand>
        <name>substrate</name>
    </ligand>
</feature>
<dbReference type="InterPro" id="IPR001441">
    <property type="entry name" value="UPP_synth-like"/>
</dbReference>
<feature type="binding site" evidence="2">
    <location>
        <position position="176"/>
    </location>
    <ligand>
        <name>substrate</name>
    </ligand>
</feature>
<evidence type="ECO:0000313" key="3">
    <source>
        <dbReference type="EMBL" id="ACC98260.1"/>
    </source>
</evidence>
<accession>B2KCL4</accession>
<dbReference type="HAMAP" id="MF_01139">
    <property type="entry name" value="ISPT"/>
    <property type="match status" value="1"/>
</dbReference>
<sequence length="228" mass="26130">MDKKIPLHIAFIMDGNGRWAKNKNMPRNYGHEAGAKTVEKVIKKARELGVKYITLFAFSTENWSRPQREIDSLMKLLSKTLARYNKDSKKNNTRLIISGRREKLPENILKDIDNVVESTKNNTAITVNLALNYGARQEITDAIKKLVSQGKKEITEQDISACMYQPGIPDPDLIIRTSGEKRISNFLLWQSAYSEFYFTPVLWPDFDGAELEKAVTEFQARIRRYGGI</sequence>
<dbReference type="Gene3D" id="3.40.1180.10">
    <property type="entry name" value="Decaprenyl diphosphate synthase-like"/>
    <property type="match status" value="1"/>
</dbReference>
<feature type="binding site" evidence="2">
    <location>
        <begin position="59"/>
        <end position="61"/>
    </location>
    <ligand>
        <name>substrate</name>
    </ligand>
</feature>
<proteinExistence type="inferred from homology"/>
<dbReference type="KEGG" id="emi:Emin_0705"/>
<dbReference type="STRING" id="445932.Emin_0705"/>
<dbReference type="Pfam" id="PF01255">
    <property type="entry name" value="Prenyltransf"/>
    <property type="match status" value="1"/>
</dbReference>
<feature type="active site" description="Proton acceptor" evidence="2">
    <location>
        <position position="62"/>
    </location>
</feature>
<dbReference type="GO" id="GO:0016094">
    <property type="term" value="P:polyprenol biosynthetic process"/>
    <property type="evidence" value="ECO:0007669"/>
    <property type="project" value="TreeGrafter"/>
</dbReference>
<name>B2KCL4_ELUMP</name>
<feature type="binding site" evidence="2">
    <location>
        <begin position="182"/>
        <end position="184"/>
    </location>
    <ligand>
        <name>substrate</name>
    </ligand>
</feature>
<gene>
    <name evidence="3" type="ordered locus">Emin_0705</name>
</gene>
<evidence type="ECO:0000256" key="1">
    <source>
        <dbReference type="ARBA" id="ARBA00022679"/>
    </source>
</evidence>
<dbReference type="Proteomes" id="UP000001029">
    <property type="component" value="Chromosome"/>
</dbReference>
<dbReference type="NCBIfam" id="NF011405">
    <property type="entry name" value="PRK14830.1"/>
    <property type="match status" value="1"/>
</dbReference>
<keyword evidence="1 2" id="KW-0808">Transferase</keyword>
<evidence type="ECO:0000313" key="4">
    <source>
        <dbReference type="Proteomes" id="UP000001029"/>
    </source>
</evidence>
<dbReference type="EMBL" id="CP001055">
    <property type="protein sequence ID" value="ACC98260.1"/>
    <property type="molecule type" value="Genomic_DNA"/>
</dbReference>
<comment type="subunit">
    <text evidence="2">Homodimer.</text>
</comment>
<dbReference type="PANTHER" id="PTHR10291">
    <property type="entry name" value="DEHYDRODOLICHYL DIPHOSPHATE SYNTHASE FAMILY MEMBER"/>
    <property type="match status" value="1"/>
</dbReference>
<evidence type="ECO:0000256" key="2">
    <source>
        <dbReference type="HAMAP-Rule" id="MF_01139"/>
    </source>
</evidence>
<protein>
    <recommendedName>
        <fullName evidence="2">Isoprenyl transferase</fullName>
        <ecNumber evidence="2">2.5.1.-</ecNumber>
    </recommendedName>
</protein>
<feature type="active site" evidence="2">
    <location>
        <position position="14"/>
    </location>
</feature>
<dbReference type="CDD" id="cd00475">
    <property type="entry name" value="Cis_IPPS"/>
    <property type="match status" value="1"/>
</dbReference>
<comment type="function">
    <text evidence="2">Catalyzes the condensation of isopentenyl diphosphate (IPP) with allylic pyrophosphates generating different type of terpenoids.</text>
</comment>
<dbReference type="InterPro" id="IPR036424">
    <property type="entry name" value="UPP_synth-like_sf"/>
</dbReference>
<feature type="binding site" evidence="2">
    <location>
        <position position="195"/>
    </location>
    <ligand>
        <name>Mg(2+)</name>
        <dbReference type="ChEBI" id="CHEBI:18420"/>
    </ligand>
</feature>
<dbReference type="HOGENOM" id="CLU_038505_1_1_0"/>
<feature type="binding site" evidence="2">
    <location>
        <position position="14"/>
    </location>
    <ligand>
        <name>Mg(2+)</name>
        <dbReference type="ChEBI" id="CHEBI:18420"/>
    </ligand>
</feature>